<dbReference type="EMBL" id="PQVI01000128">
    <property type="protein sequence ID" value="POY41847.1"/>
    <property type="molecule type" value="Genomic_DNA"/>
</dbReference>
<evidence type="ECO:0000313" key="2">
    <source>
        <dbReference type="Proteomes" id="UP000237229"/>
    </source>
</evidence>
<dbReference type="Proteomes" id="UP000237229">
    <property type="component" value="Unassembled WGS sequence"/>
</dbReference>
<evidence type="ECO:0000313" key="1">
    <source>
        <dbReference type="EMBL" id="POY41847.1"/>
    </source>
</evidence>
<reference evidence="1 2" key="1">
    <citation type="submission" date="2018-02" db="EMBL/GenBank/DDBJ databases">
        <title>Classification genera of Pasteurellaceae by whole genome sequence comparison.</title>
        <authorList>
            <person name="Christensen H."/>
        </authorList>
    </citation>
    <scope>NUCLEOTIDE SEQUENCE [LARGE SCALE GENOMIC DNA]</scope>
    <source>
        <strain evidence="1 2">20186H4H1</strain>
    </source>
</reference>
<keyword evidence="2" id="KW-1185">Reference proteome</keyword>
<sequence>ALQCSQTPQGLAAISQMAVKLKQQDGYISILQQIGHLPDGCELKPIGDTGTKDEFAGHLPDGRELKL</sequence>
<organism evidence="1 2">
    <name type="scientific">Avibacterium endocarditidis</name>
    <dbReference type="NCBI Taxonomy" id="380674"/>
    <lineage>
        <taxon>Bacteria</taxon>
        <taxon>Pseudomonadati</taxon>
        <taxon>Pseudomonadota</taxon>
        <taxon>Gammaproteobacteria</taxon>
        <taxon>Pasteurellales</taxon>
        <taxon>Pasteurellaceae</taxon>
        <taxon>Avibacterium</taxon>
    </lineage>
</organism>
<protein>
    <submittedName>
        <fullName evidence="1">Uncharacterized protein</fullName>
    </submittedName>
</protein>
<feature type="non-terminal residue" evidence="1">
    <location>
        <position position="1"/>
    </location>
</feature>
<name>A0ABX4ZQR4_9PAST</name>
<proteinExistence type="predicted"/>
<dbReference type="RefSeq" id="WP_181022049.1">
    <property type="nucleotide sequence ID" value="NZ_PQVI01000128.1"/>
</dbReference>
<comment type="caution">
    <text evidence="1">The sequence shown here is derived from an EMBL/GenBank/DDBJ whole genome shotgun (WGS) entry which is preliminary data.</text>
</comment>
<accession>A0ABX4ZQR4</accession>
<gene>
    <name evidence="1" type="ORF">C3Z13_09610</name>
</gene>